<dbReference type="EC" id="2.1.1.222" evidence="1"/>
<dbReference type="Proteomes" id="UP001595729">
    <property type="component" value="Unassembled WGS sequence"/>
</dbReference>
<reference evidence="2" key="1">
    <citation type="journal article" date="2019" name="Int. J. Syst. Evol. Microbiol.">
        <title>The Global Catalogue of Microorganisms (GCM) 10K type strain sequencing project: providing services to taxonomists for standard genome sequencing and annotation.</title>
        <authorList>
            <consortium name="The Broad Institute Genomics Platform"/>
            <consortium name="The Broad Institute Genome Sequencing Center for Infectious Disease"/>
            <person name="Wu L."/>
            <person name="Ma J."/>
        </authorList>
    </citation>
    <scope>NUCLEOTIDE SEQUENCE [LARGE SCALE GENOMIC DNA]</scope>
    <source>
        <strain evidence="2">KCTC 42501</strain>
    </source>
</reference>
<dbReference type="Pfam" id="PF13489">
    <property type="entry name" value="Methyltransf_23"/>
    <property type="match status" value="1"/>
</dbReference>
<dbReference type="GO" id="GO:0032259">
    <property type="term" value="P:methylation"/>
    <property type="evidence" value="ECO:0007669"/>
    <property type="project" value="UniProtKB-KW"/>
</dbReference>
<dbReference type="Gene3D" id="3.40.50.150">
    <property type="entry name" value="Vaccinia Virus protein VP39"/>
    <property type="match status" value="1"/>
</dbReference>
<dbReference type="EMBL" id="JBHRXX010000007">
    <property type="protein sequence ID" value="MFC3685198.1"/>
    <property type="molecule type" value="Genomic_DNA"/>
</dbReference>
<protein>
    <submittedName>
        <fullName evidence="1">Class I SAM-dependent methyltransferase</fullName>
        <ecNumber evidence="1">2.1.1.222</ecNumber>
        <ecNumber evidence="1">2.1.1.64</ecNumber>
    </submittedName>
</protein>
<keyword evidence="2" id="KW-1185">Reference proteome</keyword>
<dbReference type="EC" id="2.1.1.64" evidence="1"/>
<proteinExistence type="predicted"/>
<keyword evidence="1" id="KW-0489">Methyltransferase</keyword>
<dbReference type="RefSeq" id="WP_382176033.1">
    <property type="nucleotide sequence ID" value="NZ_JBHRXX010000007.1"/>
</dbReference>
<dbReference type="InterPro" id="IPR029063">
    <property type="entry name" value="SAM-dependent_MTases_sf"/>
</dbReference>
<evidence type="ECO:0000313" key="2">
    <source>
        <dbReference type="Proteomes" id="UP001595729"/>
    </source>
</evidence>
<dbReference type="SUPFAM" id="SSF53335">
    <property type="entry name" value="S-adenosyl-L-methionine-dependent methyltransferases"/>
    <property type="match status" value="1"/>
</dbReference>
<dbReference type="CDD" id="cd02440">
    <property type="entry name" value="AdoMet_MTases"/>
    <property type="match status" value="1"/>
</dbReference>
<comment type="caution">
    <text evidence="1">The sequence shown here is derived from an EMBL/GenBank/DDBJ whole genome shotgun (WGS) entry which is preliminary data.</text>
</comment>
<evidence type="ECO:0000313" key="1">
    <source>
        <dbReference type="EMBL" id="MFC3685198.1"/>
    </source>
</evidence>
<organism evidence="1 2">
    <name type="scientific">Hydrogenophaga luteola</name>
    <dbReference type="NCBI Taxonomy" id="1591122"/>
    <lineage>
        <taxon>Bacteria</taxon>
        <taxon>Pseudomonadati</taxon>
        <taxon>Pseudomonadota</taxon>
        <taxon>Betaproteobacteria</taxon>
        <taxon>Burkholderiales</taxon>
        <taxon>Comamonadaceae</taxon>
        <taxon>Hydrogenophaga</taxon>
    </lineage>
</organism>
<gene>
    <name evidence="1" type="ORF">ACFOPI_16465</name>
</gene>
<keyword evidence="1" id="KW-0808">Transferase</keyword>
<dbReference type="GO" id="GO:0102208">
    <property type="term" value="F:2-polyprenyl-6-hydroxyphenol methylase activity"/>
    <property type="evidence" value="ECO:0007669"/>
    <property type="project" value="UniProtKB-EC"/>
</dbReference>
<accession>A0ABV7W9Z3</accession>
<sequence length="211" mass="23494">MKISHGLQDHGIVVGNVYDKYESRNPLVRGIMRQFNNGLAHLVAQAAPENIHELGCGEGHWVLEWAQQGIAARGSDFSEKVIAIARDNAVNAKLDPGMFSVRSIYDIEPGTDDADLIVCSEVLEHLADPLKGLAAIQRVASRHVILTVPREPIWRALNMARGAYWRSLGNTPGHLQHWSTRQFISLAQQFFEVVDVKTPLPWTMLLCKVKA</sequence>
<dbReference type="PANTHER" id="PTHR43861">
    <property type="entry name" value="TRANS-ACONITATE 2-METHYLTRANSFERASE-RELATED"/>
    <property type="match status" value="1"/>
</dbReference>
<dbReference type="GO" id="GO:0061542">
    <property type="term" value="F:3-demethylubiquinol 3-O-methyltransferase activity"/>
    <property type="evidence" value="ECO:0007669"/>
    <property type="project" value="UniProtKB-EC"/>
</dbReference>
<name>A0ABV7W9Z3_9BURK</name>